<accession>A0ABV9X4P1</accession>
<evidence type="ECO:0000313" key="2">
    <source>
        <dbReference type="EMBL" id="MFC5020464.1"/>
    </source>
</evidence>
<gene>
    <name evidence="2" type="ORF">ACFPRC_37245</name>
</gene>
<proteinExistence type="predicted"/>
<evidence type="ECO:0000256" key="1">
    <source>
        <dbReference type="SAM" id="MobiDB-lite"/>
    </source>
</evidence>
<reference evidence="3" key="1">
    <citation type="journal article" date="2019" name="Int. J. Syst. Evol. Microbiol.">
        <title>The Global Catalogue of Microorganisms (GCM) 10K type strain sequencing project: providing services to taxonomists for standard genome sequencing and annotation.</title>
        <authorList>
            <consortium name="The Broad Institute Genomics Platform"/>
            <consortium name="The Broad Institute Genome Sequencing Center for Infectious Disease"/>
            <person name="Wu L."/>
            <person name="Ma J."/>
        </authorList>
    </citation>
    <scope>NUCLEOTIDE SEQUENCE [LARGE SCALE GENOMIC DNA]</scope>
    <source>
        <strain evidence="3">CGMCC 4.1542</strain>
    </source>
</reference>
<sequence length="101" mass="11320">MVEPYLRWVTCQQYFFANLQRPKNGGPRGGKAGRRVLKPPPVPEPHHVIATSTQLTLFTAPRDFRRFDRELHADLANPLAGPGPAGVRRPMIDLAPAKDRL</sequence>
<keyword evidence="3" id="KW-1185">Reference proteome</keyword>
<feature type="region of interest" description="Disordered" evidence="1">
    <location>
        <begin position="76"/>
        <end position="101"/>
    </location>
</feature>
<feature type="region of interest" description="Disordered" evidence="1">
    <location>
        <begin position="19"/>
        <end position="47"/>
    </location>
</feature>
<protein>
    <recommendedName>
        <fullName evidence="4">Transposase</fullName>
    </recommendedName>
</protein>
<organism evidence="2 3">
    <name type="scientific">Streptomyces lienomycini</name>
    <dbReference type="NCBI Taxonomy" id="284035"/>
    <lineage>
        <taxon>Bacteria</taxon>
        <taxon>Bacillati</taxon>
        <taxon>Actinomycetota</taxon>
        <taxon>Actinomycetes</taxon>
        <taxon>Kitasatosporales</taxon>
        <taxon>Streptomycetaceae</taxon>
        <taxon>Streptomyces</taxon>
    </lineage>
</organism>
<dbReference type="RefSeq" id="WP_328661769.1">
    <property type="nucleotide sequence ID" value="NZ_BAAATN010000029.1"/>
</dbReference>
<name>A0ABV9X4P1_9ACTN</name>
<comment type="caution">
    <text evidence="2">The sequence shown here is derived from an EMBL/GenBank/DDBJ whole genome shotgun (WGS) entry which is preliminary data.</text>
</comment>
<evidence type="ECO:0000313" key="3">
    <source>
        <dbReference type="Proteomes" id="UP001595855"/>
    </source>
</evidence>
<evidence type="ECO:0008006" key="4">
    <source>
        <dbReference type="Google" id="ProtNLM"/>
    </source>
</evidence>
<dbReference type="Proteomes" id="UP001595855">
    <property type="component" value="Unassembled WGS sequence"/>
</dbReference>
<dbReference type="EMBL" id="JBHSJO010000003">
    <property type="protein sequence ID" value="MFC5020464.1"/>
    <property type="molecule type" value="Genomic_DNA"/>
</dbReference>